<keyword evidence="10" id="KW-1185">Reference proteome</keyword>
<evidence type="ECO:0000313" key="9">
    <source>
        <dbReference type="EMBL" id="MEM5947307.1"/>
    </source>
</evidence>
<dbReference type="InterPro" id="IPR036890">
    <property type="entry name" value="HATPase_C_sf"/>
</dbReference>
<dbReference type="GO" id="GO:0004673">
    <property type="term" value="F:protein histidine kinase activity"/>
    <property type="evidence" value="ECO:0007669"/>
    <property type="project" value="UniProtKB-EC"/>
</dbReference>
<evidence type="ECO:0000259" key="8">
    <source>
        <dbReference type="Pfam" id="PF07568"/>
    </source>
</evidence>
<dbReference type="SUPFAM" id="SSF55874">
    <property type="entry name" value="ATPase domain of HSP90 chaperone/DNA topoisomerase II/histidine kinase"/>
    <property type="match status" value="1"/>
</dbReference>
<dbReference type="Pfam" id="PF07568">
    <property type="entry name" value="HisKA_2"/>
    <property type="match status" value="1"/>
</dbReference>
<keyword evidence="3" id="KW-0597">Phosphoprotein</keyword>
<dbReference type="EMBL" id="JBCHKQ010000001">
    <property type="protein sequence ID" value="MEM5947307.1"/>
    <property type="molecule type" value="Genomic_DNA"/>
</dbReference>
<name>A0ABU9U9F7_9SPIR</name>
<keyword evidence="5" id="KW-0547">Nucleotide-binding</keyword>
<proteinExistence type="predicted"/>
<evidence type="ECO:0000256" key="6">
    <source>
        <dbReference type="ARBA" id="ARBA00022777"/>
    </source>
</evidence>
<dbReference type="InterPro" id="IPR011495">
    <property type="entry name" value="Sig_transdc_His_kin_sub2_dim/P"/>
</dbReference>
<dbReference type="RefSeq" id="WP_420068756.1">
    <property type="nucleotide sequence ID" value="NZ_JBCHKQ010000001.1"/>
</dbReference>
<evidence type="ECO:0000256" key="1">
    <source>
        <dbReference type="ARBA" id="ARBA00000085"/>
    </source>
</evidence>
<dbReference type="PANTHER" id="PTHR41523">
    <property type="entry name" value="TWO-COMPONENT SYSTEM SENSOR PROTEIN"/>
    <property type="match status" value="1"/>
</dbReference>
<organism evidence="9 10">
    <name type="scientific">Rarispira pelagica</name>
    <dbReference type="NCBI Taxonomy" id="3141764"/>
    <lineage>
        <taxon>Bacteria</taxon>
        <taxon>Pseudomonadati</taxon>
        <taxon>Spirochaetota</taxon>
        <taxon>Spirochaetia</taxon>
        <taxon>Winmispirales</taxon>
        <taxon>Winmispiraceae</taxon>
        <taxon>Rarispira</taxon>
    </lineage>
</organism>
<evidence type="ECO:0000256" key="7">
    <source>
        <dbReference type="ARBA" id="ARBA00022840"/>
    </source>
</evidence>
<feature type="domain" description="Signal transduction histidine kinase subgroup 2 dimerisation and phosphoacceptor" evidence="8">
    <location>
        <begin position="28"/>
        <end position="97"/>
    </location>
</feature>
<comment type="catalytic activity">
    <reaction evidence="1">
        <text>ATP + protein L-histidine = ADP + protein N-phospho-L-histidine.</text>
        <dbReference type="EC" id="2.7.13.3"/>
    </reaction>
</comment>
<keyword evidence="6 9" id="KW-0418">Kinase</keyword>
<protein>
    <recommendedName>
        <fullName evidence="2">histidine kinase</fullName>
        <ecNumber evidence="2">2.7.13.3</ecNumber>
    </recommendedName>
</protein>
<evidence type="ECO:0000256" key="4">
    <source>
        <dbReference type="ARBA" id="ARBA00022679"/>
    </source>
</evidence>
<keyword evidence="7" id="KW-0067">ATP-binding</keyword>
<comment type="caution">
    <text evidence="9">The sequence shown here is derived from an EMBL/GenBank/DDBJ whole genome shotgun (WGS) entry which is preliminary data.</text>
</comment>
<evidence type="ECO:0000256" key="2">
    <source>
        <dbReference type="ARBA" id="ARBA00012438"/>
    </source>
</evidence>
<dbReference type="Gene3D" id="3.30.565.10">
    <property type="entry name" value="Histidine kinase-like ATPase, C-terminal domain"/>
    <property type="match status" value="1"/>
</dbReference>
<reference evidence="9 10" key="1">
    <citation type="submission" date="2024-03" db="EMBL/GenBank/DDBJ databases">
        <title>Ignisphaera cupida sp. nov., a hyperthermophilic hydrolytic archaeon from a hot spring of Kamchatka, and proposal of Ignisphaeraceae fam. nov.</title>
        <authorList>
            <person name="Podosokorskaya O.A."/>
            <person name="Elcheninov A.G."/>
            <person name="Maltseva A.I."/>
            <person name="Zayulina K.S."/>
            <person name="Novikov A."/>
            <person name="Merkel A.Y."/>
        </authorList>
    </citation>
    <scope>NUCLEOTIDE SEQUENCE [LARGE SCALE GENOMIC DNA]</scope>
    <source>
        <strain evidence="9 10">38H-sp</strain>
    </source>
</reference>
<accession>A0ABU9U9F7</accession>
<dbReference type="EC" id="2.7.13.3" evidence="2"/>
<dbReference type="PANTHER" id="PTHR41523:SF8">
    <property type="entry name" value="ETHYLENE RESPONSE SENSOR PROTEIN"/>
    <property type="match status" value="1"/>
</dbReference>
<evidence type="ECO:0000313" key="10">
    <source>
        <dbReference type="Proteomes" id="UP001466331"/>
    </source>
</evidence>
<keyword evidence="4 9" id="KW-0808">Transferase</keyword>
<evidence type="ECO:0000256" key="5">
    <source>
        <dbReference type="ARBA" id="ARBA00022741"/>
    </source>
</evidence>
<dbReference type="Proteomes" id="UP001466331">
    <property type="component" value="Unassembled WGS sequence"/>
</dbReference>
<evidence type="ECO:0000256" key="3">
    <source>
        <dbReference type="ARBA" id="ARBA00022553"/>
    </source>
</evidence>
<sequence>MKDDYLVEGFISKKNLLEESKKDLYTSELYHRVKNDITLLMSYLSLKENELSSDADRQVLRSVISQFKALTVMYDFIVSSSNKKLVLFNELLERTIAATLAIHSAYRDIDIDFMQDEVCMSSRHAMPLLLVCNELITNAIKHSPVGHNLCVKIGLKKNRGKACLSISGGNGDFDPSEKMSEGYGLMLVKALASQADADISFDRSTGAWNISFLSLC</sequence>
<gene>
    <name evidence="9" type="ORF">WKV44_01995</name>
</gene>